<evidence type="ECO:0000256" key="1">
    <source>
        <dbReference type="ARBA" id="ARBA00004772"/>
    </source>
</evidence>
<dbReference type="AlphaFoldDB" id="A0A6M0Q8G6"/>
<evidence type="ECO:0000313" key="12">
    <source>
        <dbReference type="Proteomes" id="UP000481043"/>
    </source>
</evidence>
<evidence type="ECO:0000256" key="5">
    <source>
        <dbReference type="ARBA" id="ARBA00023244"/>
    </source>
</evidence>
<evidence type="ECO:0000256" key="6">
    <source>
        <dbReference type="ARBA" id="ARBA00037589"/>
    </source>
</evidence>
<organism evidence="11 12">
    <name type="scientific">Bacillus mesophilus</name>
    <dbReference type="NCBI Taxonomy" id="1808955"/>
    <lineage>
        <taxon>Bacteria</taxon>
        <taxon>Bacillati</taxon>
        <taxon>Bacillota</taxon>
        <taxon>Bacilli</taxon>
        <taxon>Bacillales</taxon>
        <taxon>Bacillaceae</taxon>
        <taxon>Bacillus</taxon>
    </lineage>
</organism>
<evidence type="ECO:0000256" key="2">
    <source>
        <dbReference type="ARBA" id="ARBA00008133"/>
    </source>
</evidence>
<evidence type="ECO:0000256" key="3">
    <source>
        <dbReference type="ARBA" id="ARBA00013109"/>
    </source>
</evidence>
<dbReference type="UniPathway" id="UPA00251">
    <property type="reaction ID" value="UER00320"/>
</dbReference>
<dbReference type="SUPFAM" id="SSF69618">
    <property type="entry name" value="HemD-like"/>
    <property type="match status" value="1"/>
</dbReference>
<protein>
    <recommendedName>
        <fullName evidence="7 9">Uroporphyrinogen-III synthase</fullName>
        <ecNumber evidence="3 9">4.2.1.75</ecNumber>
    </recommendedName>
</protein>
<dbReference type="Pfam" id="PF02602">
    <property type="entry name" value="HEM4"/>
    <property type="match status" value="1"/>
</dbReference>
<name>A0A6M0Q8G6_9BACI</name>
<keyword evidence="5 9" id="KW-0627">Porphyrin biosynthesis</keyword>
<comment type="function">
    <text evidence="6 9">Catalyzes cyclization of the linear tetrapyrrole, hydroxymethylbilane, to the macrocyclic uroporphyrinogen III.</text>
</comment>
<sequence>MTTLPLEKKTIVLTRNEVKSKEIVEEIVHKGGQAIVLPLIDFRPTQLSNSEIELLSNLEEVNWLVFTSANGVDYFFKIIHKLHIVLHESLNIAVVGTKTKEALHRHGFQPTLLPKEFVAEGLIEVFQQQPIKNKKIIYIRGNLARDLIPKELTSLGAKVHELTVYETFCPTETKELVTLFSNKIDAITFTSPSTVNHFVQLLEGTQWKSWLSGVVVCCIGPITEKAAIRAGLIPTIVPHTYTMNHLIDELISYFQKEGKRV</sequence>
<comment type="catalytic activity">
    <reaction evidence="8 9">
        <text>hydroxymethylbilane = uroporphyrinogen III + H2O</text>
        <dbReference type="Rhea" id="RHEA:18965"/>
        <dbReference type="ChEBI" id="CHEBI:15377"/>
        <dbReference type="ChEBI" id="CHEBI:57308"/>
        <dbReference type="ChEBI" id="CHEBI:57845"/>
        <dbReference type="EC" id="4.2.1.75"/>
    </reaction>
</comment>
<keyword evidence="12" id="KW-1185">Reference proteome</keyword>
<dbReference type="PANTHER" id="PTHR38042">
    <property type="entry name" value="UROPORPHYRINOGEN-III SYNTHASE, CHLOROPLASTIC"/>
    <property type="match status" value="1"/>
</dbReference>
<dbReference type="InterPro" id="IPR036108">
    <property type="entry name" value="4pyrrol_syn_uPrphyn_synt_sf"/>
</dbReference>
<dbReference type="GO" id="GO:0006780">
    <property type="term" value="P:uroporphyrinogen III biosynthetic process"/>
    <property type="evidence" value="ECO:0007669"/>
    <property type="project" value="UniProtKB-UniRule"/>
</dbReference>
<evidence type="ECO:0000256" key="7">
    <source>
        <dbReference type="ARBA" id="ARBA00040167"/>
    </source>
</evidence>
<dbReference type="GO" id="GO:0004852">
    <property type="term" value="F:uroporphyrinogen-III synthase activity"/>
    <property type="evidence" value="ECO:0007669"/>
    <property type="project" value="UniProtKB-UniRule"/>
</dbReference>
<evidence type="ECO:0000256" key="8">
    <source>
        <dbReference type="ARBA" id="ARBA00048617"/>
    </source>
</evidence>
<dbReference type="Gene3D" id="3.40.50.10090">
    <property type="match status" value="2"/>
</dbReference>
<keyword evidence="4 9" id="KW-0456">Lyase</keyword>
<evidence type="ECO:0000259" key="10">
    <source>
        <dbReference type="Pfam" id="PF02602"/>
    </source>
</evidence>
<evidence type="ECO:0000256" key="4">
    <source>
        <dbReference type="ARBA" id="ARBA00023239"/>
    </source>
</evidence>
<dbReference type="EC" id="4.2.1.75" evidence="3 9"/>
<dbReference type="Proteomes" id="UP000481043">
    <property type="component" value="Unassembled WGS sequence"/>
</dbReference>
<comment type="pathway">
    <text evidence="1 9">Porphyrin-containing compound metabolism; protoporphyrin-IX biosynthesis; coproporphyrinogen-III from 5-aminolevulinate: step 3/4.</text>
</comment>
<dbReference type="InterPro" id="IPR039793">
    <property type="entry name" value="UROS/Hem4"/>
</dbReference>
<dbReference type="RefSeq" id="WP_163179235.1">
    <property type="nucleotide sequence ID" value="NZ_JAAIWM010000002.1"/>
</dbReference>
<accession>A0A6M0Q8G6</accession>
<comment type="caution">
    <text evidence="11">The sequence shown here is derived from an EMBL/GenBank/DDBJ whole genome shotgun (WGS) entry which is preliminary data.</text>
</comment>
<proteinExistence type="inferred from homology"/>
<dbReference type="GO" id="GO:0006782">
    <property type="term" value="P:protoporphyrinogen IX biosynthetic process"/>
    <property type="evidence" value="ECO:0007669"/>
    <property type="project" value="UniProtKB-UniRule"/>
</dbReference>
<comment type="similarity">
    <text evidence="2 9">Belongs to the uroporphyrinogen-III synthase family.</text>
</comment>
<evidence type="ECO:0000256" key="9">
    <source>
        <dbReference type="RuleBase" id="RU366031"/>
    </source>
</evidence>
<dbReference type="EMBL" id="JAAIWM010000002">
    <property type="protein sequence ID" value="NEY71810.1"/>
    <property type="molecule type" value="Genomic_DNA"/>
</dbReference>
<dbReference type="PANTHER" id="PTHR38042:SF1">
    <property type="entry name" value="UROPORPHYRINOGEN-III SYNTHASE, CHLOROPLASTIC"/>
    <property type="match status" value="1"/>
</dbReference>
<reference evidence="11 12" key="1">
    <citation type="submission" date="2020-02" db="EMBL/GenBank/DDBJ databases">
        <title>Bacillus aquiflavi sp. nov., isolated from yellow water of strong flavor Chinese baijiu in Yibin region of China.</title>
        <authorList>
            <person name="Xie J."/>
        </authorList>
    </citation>
    <scope>NUCLEOTIDE SEQUENCE [LARGE SCALE GENOMIC DNA]</scope>
    <source>
        <strain evidence="11 12">SA4</strain>
    </source>
</reference>
<gene>
    <name evidence="11" type="ORF">G4D63_08625</name>
</gene>
<feature type="domain" description="Tetrapyrrole biosynthesis uroporphyrinogen III synthase" evidence="10">
    <location>
        <begin position="22"/>
        <end position="247"/>
    </location>
</feature>
<dbReference type="CDD" id="cd06578">
    <property type="entry name" value="HemD"/>
    <property type="match status" value="1"/>
</dbReference>
<evidence type="ECO:0000313" key="11">
    <source>
        <dbReference type="EMBL" id="NEY71810.1"/>
    </source>
</evidence>
<dbReference type="InterPro" id="IPR003754">
    <property type="entry name" value="4pyrrol_synth_uPrphyn_synth"/>
</dbReference>